<dbReference type="Proteomes" id="UP000238045">
    <property type="component" value="Unassembled WGS sequence"/>
</dbReference>
<name>A0A2S9EET8_9PSED</name>
<dbReference type="InterPro" id="IPR019196">
    <property type="entry name" value="ABC_transp_unknown"/>
</dbReference>
<accession>A0A2S9EET8</accession>
<keyword evidence="1" id="KW-1133">Transmembrane helix</keyword>
<dbReference type="Pfam" id="PF09822">
    <property type="entry name" value="ABC_transp_aux"/>
    <property type="match status" value="1"/>
</dbReference>
<protein>
    <submittedName>
        <fullName evidence="4">ABC transporter</fullName>
    </submittedName>
</protein>
<keyword evidence="5" id="KW-1185">Reference proteome</keyword>
<keyword evidence="1" id="KW-0472">Membrane</keyword>
<feature type="domain" description="ABC-type uncharacterised transport system" evidence="2">
    <location>
        <begin position="168"/>
        <end position="421"/>
    </location>
</feature>
<reference evidence="4 5" key="1">
    <citation type="submission" date="2017-09" db="EMBL/GenBank/DDBJ databases">
        <title>Genomic, metabolic, and phenotypic characteristics of bacterial isolates from the natural microbiome of the model nematode Caenorhabditis elegans.</title>
        <authorList>
            <person name="Zimmermann J."/>
            <person name="Obeng N."/>
            <person name="Yang W."/>
            <person name="Obeng O."/>
            <person name="Kissoyan K."/>
            <person name="Pees B."/>
            <person name="Dirksen P."/>
            <person name="Hoppner M."/>
            <person name="Franke A."/>
            <person name="Rosenstiel P."/>
            <person name="Leippe M."/>
            <person name="Dierking K."/>
            <person name="Kaleta C."/>
            <person name="Schulenburg H."/>
        </authorList>
    </citation>
    <scope>NUCLEOTIDE SEQUENCE [LARGE SCALE GENOMIC DNA]</scope>
    <source>
        <strain evidence="4 5">MYb117</strain>
    </source>
</reference>
<evidence type="ECO:0000259" key="2">
    <source>
        <dbReference type="Pfam" id="PF09822"/>
    </source>
</evidence>
<evidence type="ECO:0000259" key="3">
    <source>
        <dbReference type="Pfam" id="PF23357"/>
    </source>
</evidence>
<dbReference type="RefSeq" id="WP_105698478.1">
    <property type="nucleotide sequence ID" value="NZ_CP159260.1"/>
</dbReference>
<gene>
    <name evidence="4" type="ORF">CQZ99_20790</name>
</gene>
<evidence type="ECO:0000313" key="4">
    <source>
        <dbReference type="EMBL" id="PRC13596.1"/>
    </source>
</evidence>
<dbReference type="AlphaFoldDB" id="A0A2S9EET8"/>
<comment type="caution">
    <text evidence="4">The sequence shown here is derived from an EMBL/GenBank/DDBJ whole genome shotgun (WGS) entry which is preliminary data.</text>
</comment>
<keyword evidence="1" id="KW-0812">Transmembrane</keyword>
<feature type="transmembrane region" description="Helical" evidence="1">
    <location>
        <begin position="7"/>
        <end position="26"/>
    </location>
</feature>
<feature type="domain" description="DUF7088" evidence="3">
    <location>
        <begin position="39"/>
        <end position="123"/>
    </location>
</feature>
<organism evidence="4 5">
    <name type="scientific">Pseudomonas poae</name>
    <dbReference type="NCBI Taxonomy" id="200451"/>
    <lineage>
        <taxon>Bacteria</taxon>
        <taxon>Pseudomonadati</taxon>
        <taxon>Pseudomonadota</taxon>
        <taxon>Gammaproteobacteria</taxon>
        <taxon>Pseudomonadales</taxon>
        <taxon>Pseudomonadaceae</taxon>
        <taxon>Pseudomonas</taxon>
    </lineage>
</organism>
<evidence type="ECO:0000313" key="5">
    <source>
        <dbReference type="Proteomes" id="UP000238045"/>
    </source>
</evidence>
<dbReference type="InterPro" id="IPR055396">
    <property type="entry name" value="DUF7088"/>
</dbReference>
<feature type="transmembrane region" description="Helical" evidence="1">
    <location>
        <begin position="544"/>
        <end position="563"/>
    </location>
</feature>
<dbReference type="EMBL" id="PCQL01000026">
    <property type="protein sequence ID" value="PRC13596.1"/>
    <property type="molecule type" value="Genomic_DNA"/>
</dbReference>
<proteinExistence type="predicted"/>
<evidence type="ECO:0000256" key="1">
    <source>
        <dbReference type="SAM" id="Phobius"/>
    </source>
</evidence>
<dbReference type="Pfam" id="PF23357">
    <property type="entry name" value="DUF7088"/>
    <property type="match status" value="1"/>
</dbReference>
<sequence>MRSALRTYLTLAVIALLFLAFNLVWIPKLPAVMWDFSRQNVHTLSPAARQLLTSLEQPLDLYYFNASHAPNRSYALNRYGKRIEDLLKQYEKAAKGMINLHIIDPAPFSEDAYKAELFGLDDTAGFLGLIGTRAGQGAQRIESFNLDREPLLEYEIGHLIYKLQRPERPVVGLLPGVPMEKSAGVLVKELHRHFDLVNLDSAIVYVPAQIKTLMVVHPHALSEQALYAVEQFVLRGGKLMAFIDPISEIGADAPLLNRRLDELLAAWGIQMPTDKLLVDKLYGASAIAGAGKPAVRHPAVLNLPRSAMNTHDISTWKLDTVTVSSSGALFPLSKNQTTFTPLLHSSVQSALIDTALFADATVSTSSPGTVQRHVIAARIEGPGYSAFPEGIGGMAPGLKKAANIHIVVVADTDLLADNVNSGAADSNALFILNTLDNLSAPDALASIRPRALAQKPPTVLQTMRNAAELAYREQAVELEQRLLQTEQEWQLLSPQGVTLGTQAVDSTTQLQALNKERLRLPIELHALQVEAYAQVHRLEQSIKLVLILAMPLTLCMVSWIVFLSQLKRRSKADSLFQ</sequence>